<feature type="compositionally biased region" description="Basic and acidic residues" evidence="1">
    <location>
        <begin position="44"/>
        <end position="88"/>
    </location>
</feature>
<accession>A0A3D8RMH0</accession>
<dbReference type="STRING" id="1849047.A0A3D8RMH0"/>
<dbReference type="EMBL" id="PDLM01000006">
    <property type="protein sequence ID" value="RDW75136.1"/>
    <property type="molecule type" value="Genomic_DNA"/>
</dbReference>
<evidence type="ECO:0000256" key="1">
    <source>
        <dbReference type="SAM" id="MobiDB-lite"/>
    </source>
</evidence>
<evidence type="ECO:0000313" key="2">
    <source>
        <dbReference type="EMBL" id="RDW75136.1"/>
    </source>
</evidence>
<dbReference type="AlphaFoldDB" id="A0A3D8RMH0"/>
<feature type="region of interest" description="Disordered" evidence="1">
    <location>
        <begin position="487"/>
        <end position="522"/>
    </location>
</feature>
<keyword evidence="3" id="KW-1185">Reference proteome</keyword>
<feature type="region of interest" description="Disordered" evidence="1">
    <location>
        <begin position="394"/>
        <end position="418"/>
    </location>
</feature>
<gene>
    <name evidence="2" type="ORF">BP6252_06278</name>
</gene>
<comment type="caution">
    <text evidence="2">The sequence shown here is derived from an EMBL/GenBank/DDBJ whole genome shotgun (WGS) entry which is preliminary data.</text>
</comment>
<feature type="region of interest" description="Disordered" evidence="1">
    <location>
        <begin position="637"/>
        <end position="667"/>
    </location>
</feature>
<protein>
    <submittedName>
        <fullName evidence="2">Uncharacterized protein</fullName>
    </submittedName>
</protein>
<sequence>MPPRQRTFEIVPTTLAVTTGPVRPMTSKEAKKAYAKASRVPKLSRAEQRRLETEERERQRKEYERERAAAKAKAAREKKAEKAAAERNARKKAGLPEPSKFVRPSQPTISVFVKTGTKRSWREADGNEQGQGDASEVVSEEPEDEVQPAAKRIVLEDSEDDFGDFPSLSQSDMPQILDNHDSSNEMALINNDGVSKAVSPTPCPGREAGDVPAPSQELPPLRKDGGDDDQNLNSQALAEMINTQLRSEAAEAESRAVSDAGGRKSSSPPTTVPPPTEPRKCIEPPRCIPRPVPSSMNLRRDMQATSSTSQNLPDKPTKLVSSHALAPRVIHGHRISLDHTLEHDKEVNKNLTVKQTHTTQHNHTVNTGHTVFQKHTVAQGHTVHQAHTFETTPLRASERPNSRQPLRETSSNMMPPPPIHIKTAKIINTPARVRPASRTAHNTLKNTFIDAPPSATQAFLETHFDDFFPSPSQQVRELEDEINDLPSNTQVARELEDDDEISSSEDDGGDKDAPIVSQTLPQNNTKVMEASTETSTIPGNEDVGFFCTQDLILSSQDMAEIDTPSRAPPVENPMPAPPRRTRFFEEKEEDLVLAAMHESRILAEQKKQGWKVPLNESFGTDYGDFDIDDDILNEAIPQNDSGAERKKSGKRTLVRVPSGMTDYGEDDFSGCSQEILAALDCAEHSANSSFQ</sequence>
<evidence type="ECO:0000313" key="3">
    <source>
        <dbReference type="Proteomes" id="UP000256645"/>
    </source>
</evidence>
<feature type="compositionally biased region" description="Acidic residues" evidence="1">
    <location>
        <begin position="495"/>
        <end position="509"/>
    </location>
</feature>
<organism evidence="2 3">
    <name type="scientific">Coleophoma cylindrospora</name>
    <dbReference type="NCBI Taxonomy" id="1849047"/>
    <lineage>
        <taxon>Eukaryota</taxon>
        <taxon>Fungi</taxon>
        <taxon>Dikarya</taxon>
        <taxon>Ascomycota</taxon>
        <taxon>Pezizomycotina</taxon>
        <taxon>Leotiomycetes</taxon>
        <taxon>Helotiales</taxon>
        <taxon>Dermateaceae</taxon>
        <taxon>Coleophoma</taxon>
    </lineage>
</organism>
<feature type="compositionally biased region" description="Polar residues" evidence="1">
    <location>
        <begin position="402"/>
        <end position="413"/>
    </location>
</feature>
<name>A0A3D8RMH0_9HELO</name>
<feature type="compositionally biased region" description="Polar residues" evidence="1">
    <location>
        <begin position="231"/>
        <end position="245"/>
    </location>
</feature>
<proteinExistence type="predicted"/>
<feature type="region of interest" description="Disordered" evidence="1">
    <location>
        <begin position="20"/>
        <end position="326"/>
    </location>
</feature>
<dbReference type="Proteomes" id="UP000256645">
    <property type="component" value="Unassembled WGS sequence"/>
</dbReference>
<feature type="compositionally biased region" description="Polar residues" evidence="1">
    <location>
        <begin position="303"/>
        <end position="312"/>
    </location>
</feature>
<reference evidence="2 3" key="1">
    <citation type="journal article" date="2018" name="IMA Fungus">
        <title>IMA Genome-F 9: Draft genome sequence of Annulohypoxylon stygium, Aspergillus mulundensis, Berkeleyomyces basicola (syn. Thielaviopsis basicola), Ceratocystis smalleyi, two Cercospora beticola strains, Coleophoma cylindrospora, Fusarium fracticaudum, Phialophora cf. hyalina, and Morchella septimelata.</title>
        <authorList>
            <person name="Wingfield B.D."/>
            <person name="Bills G.F."/>
            <person name="Dong Y."/>
            <person name="Huang W."/>
            <person name="Nel W.J."/>
            <person name="Swalarsk-Parry B.S."/>
            <person name="Vaghefi N."/>
            <person name="Wilken P.M."/>
            <person name="An Z."/>
            <person name="de Beer Z.W."/>
            <person name="De Vos L."/>
            <person name="Chen L."/>
            <person name="Duong T.A."/>
            <person name="Gao Y."/>
            <person name="Hammerbacher A."/>
            <person name="Kikkert J.R."/>
            <person name="Li Y."/>
            <person name="Li H."/>
            <person name="Li K."/>
            <person name="Li Q."/>
            <person name="Liu X."/>
            <person name="Ma X."/>
            <person name="Naidoo K."/>
            <person name="Pethybridge S.J."/>
            <person name="Sun J."/>
            <person name="Steenkamp E.T."/>
            <person name="van der Nest M.A."/>
            <person name="van Wyk S."/>
            <person name="Wingfield M.J."/>
            <person name="Xiong C."/>
            <person name="Yue Q."/>
            <person name="Zhang X."/>
        </authorList>
    </citation>
    <scope>NUCLEOTIDE SEQUENCE [LARGE SCALE GENOMIC DNA]</scope>
    <source>
        <strain evidence="2 3">BP6252</strain>
    </source>
</reference>
<dbReference type="OrthoDB" id="4590776at2759"/>